<dbReference type="Proteomes" id="UP000181976">
    <property type="component" value="Unassembled WGS sequence"/>
</dbReference>
<accession>A0A1I1V599</accession>
<evidence type="ECO:0000313" key="2">
    <source>
        <dbReference type="Proteomes" id="UP000181976"/>
    </source>
</evidence>
<dbReference type="AlphaFoldDB" id="A0A1I1V599"/>
<keyword evidence="2" id="KW-1185">Reference proteome</keyword>
<reference evidence="1 2" key="1">
    <citation type="submission" date="2016-10" db="EMBL/GenBank/DDBJ databases">
        <authorList>
            <person name="de Groot N.N."/>
        </authorList>
    </citation>
    <scope>NUCLEOTIDE SEQUENCE [LARGE SCALE GENOMIC DNA]</scope>
    <source>
        <strain evidence="1 2">DSM 19012</strain>
    </source>
</reference>
<protein>
    <submittedName>
        <fullName evidence="1">Uncharacterized protein</fullName>
    </submittedName>
</protein>
<organism evidence="1 2">
    <name type="scientific">Thermophagus xiamenensis</name>
    <dbReference type="NCBI Taxonomy" id="385682"/>
    <lineage>
        <taxon>Bacteria</taxon>
        <taxon>Pseudomonadati</taxon>
        <taxon>Bacteroidota</taxon>
        <taxon>Bacteroidia</taxon>
        <taxon>Marinilabiliales</taxon>
        <taxon>Marinilabiliaceae</taxon>
        <taxon>Thermophagus</taxon>
    </lineage>
</organism>
<gene>
    <name evidence="1" type="ORF">SAMN05444380_10242</name>
</gene>
<sequence>MNLKASKEGEFRDYKFCLLASANNRNLHAAMQCLPERFETFMQRCNAFQNNLKPSYSDAMPSRTIGNLHAAMQCLPERLETFMQRCNAFQNDWKPSCSDAMPSRTIGNLHAAM</sequence>
<dbReference type="EMBL" id="FONA01000002">
    <property type="protein sequence ID" value="SFD78207.1"/>
    <property type="molecule type" value="Genomic_DNA"/>
</dbReference>
<name>A0A1I1V599_9BACT</name>
<dbReference type="RefSeq" id="WP_074964228.1">
    <property type="nucleotide sequence ID" value="NZ_FONA01000002.1"/>
</dbReference>
<dbReference type="InParanoid" id="A0A1I1V599"/>
<proteinExistence type="predicted"/>
<dbReference type="eggNOG" id="COG0457">
    <property type="taxonomic scope" value="Bacteria"/>
</dbReference>
<evidence type="ECO:0000313" key="1">
    <source>
        <dbReference type="EMBL" id="SFD78207.1"/>
    </source>
</evidence>